<dbReference type="Proteomes" id="UP000375525">
    <property type="component" value="Unassembled WGS sequence"/>
</dbReference>
<evidence type="ECO:0000313" key="3">
    <source>
        <dbReference type="EMBL" id="VVP32809.1"/>
    </source>
</evidence>
<dbReference type="PROSITE" id="PS50883">
    <property type="entry name" value="EAL"/>
    <property type="match status" value="1"/>
</dbReference>
<dbReference type="SUPFAM" id="SSF141868">
    <property type="entry name" value="EAL domain-like"/>
    <property type="match status" value="1"/>
</dbReference>
<evidence type="ECO:0000256" key="1">
    <source>
        <dbReference type="SAM" id="Phobius"/>
    </source>
</evidence>
<accession>A0A5E7N7G3</accession>
<name>A0A5E7N7G3_PSEFL</name>
<protein>
    <submittedName>
        <fullName evidence="3">Putative cyclic di-GMP phosphodiesterase PdeB</fullName>
        <ecNumber evidence="3">3.1.4.52</ecNumber>
    </submittedName>
</protein>
<sequence length="325" mass="35659">MVAAYNALLGRQTLALCTTVAACSAVWLGPESLAGNPGLSWMLFIALALIPGAMFYTARRIQRYCTSPAAQLRKAISANELDIHYQPIINLRTGKLVGAQSLSRWSLNGVAIPGDVFIAAAEKSDLIFELTRSVIRRVAEDYCTHLWACKDFYITINLSAQDILDTTFPDFVANILATYNLPASVMIFEVTEKAFLSPISAATQLNRLRACGHRIAIVDVGSSYSGLAFIESVPVDILKIDLASITQDTLFAKDALWRHIAKIARTLELNVVAEGVDTQQQLSHLISEEVVFAQGCLFSKALPITALARRYFSMSGEHQYFHGLK</sequence>
<keyword evidence="1" id="KW-0472">Membrane</keyword>
<dbReference type="InterPro" id="IPR035919">
    <property type="entry name" value="EAL_sf"/>
</dbReference>
<organism evidence="3 4">
    <name type="scientific">Pseudomonas fluorescens</name>
    <dbReference type="NCBI Taxonomy" id="294"/>
    <lineage>
        <taxon>Bacteria</taxon>
        <taxon>Pseudomonadati</taxon>
        <taxon>Pseudomonadota</taxon>
        <taxon>Gammaproteobacteria</taxon>
        <taxon>Pseudomonadales</taxon>
        <taxon>Pseudomonadaceae</taxon>
        <taxon>Pseudomonas</taxon>
    </lineage>
</organism>
<dbReference type="InterPro" id="IPR050706">
    <property type="entry name" value="Cyclic-di-GMP_PDE-like"/>
</dbReference>
<dbReference type="Pfam" id="PF00563">
    <property type="entry name" value="EAL"/>
    <property type="match status" value="1"/>
</dbReference>
<reference evidence="3 4" key="1">
    <citation type="submission" date="2019-09" db="EMBL/GenBank/DDBJ databases">
        <authorList>
            <person name="Chandra G."/>
            <person name="Truman W A."/>
        </authorList>
    </citation>
    <scope>NUCLEOTIDE SEQUENCE [LARGE SCALE GENOMIC DNA]</scope>
    <source>
        <strain evidence="3">PS880</strain>
    </source>
</reference>
<evidence type="ECO:0000313" key="4">
    <source>
        <dbReference type="Proteomes" id="UP000375525"/>
    </source>
</evidence>
<evidence type="ECO:0000259" key="2">
    <source>
        <dbReference type="PROSITE" id="PS50883"/>
    </source>
</evidence>
<dbReference type="CDD" id="cd01948">
    <property type="entry name" value="EAL"/>
    <property type="match status" value="1"/>
</dbReference>
<dbReference type="EMBL" id="CABVIH010000024">
    <property type="protein sequence ID" value="VVP32809.1"/>
    <property type="molecule type" value="Genomic_DNA"/>
</dbReference>
<dbReference type="PANTHER" id="PTHR33121:SF81">
    <property type="entry name" value="CYCLIC DI-GMP PHOSPHODIESTERASE PDEB-RELATED"/>
    <property type="match status" value="1"/>
</dbReference>
<dbReference type="EC" id="3.1.4.52" evidence="3"/>
<dbReference type="InterPro" id="IPR001633">
    <property type="entry name" value="EAL_dom"/>
</dbReference>
<proteinExistence type="predicted"/>
<feature type="transmembrane region" description="Helical" evidence="1">
    <location>
        <begin position="38"/>
        <end position="58"/>
    </location>
</feature>
<dbReference type="PANTHER" id="PTHR33121">
    <property type="entry name" value="CYCLIC DI-GMP PHOSPHODIESTERASE PDEF"/>
    <property type="match status" value="1"/>
</dbReference>
<dbReference type="RefSeq" id="WP_224790293.1">
    <property type="nucleotide sequence ID" value="NZ_CABVIH010000024.1"/>
</dbReference>
<feature type="domain" description="EAL" evidence="2">
    <location>
        <begin position="65"/>
        <end position="315"/>
    </location>
</feature>
<keyword evidence="3" id="KW-0378">Hydrolase</keyword>
<dbReference type="SMART" id="SM00052">
    <property type="entry name" value="EAL"/>
    <property type="match status" value="1"/>
</dbReference>
<dbReference type="GO" id="GO:0071111">
    <property type="term" value="F:cyclic-guanylate-specific phosphodiesterase activity"/>
    <property type="evidence" value="ECO:0007669"/>
    <property type="project" value="UniProtKB-EC"/>
</dbReference>
<gene>
    <name evidence="3" type="primary">pdeB_2</name>
    <name evidence="3" type="ORF">PS880_04428</name>
</gene>
<keyword evidence="1" id="KW-1133">Transmembrane helix</keyword>
<dbReference type="Gene3D" id="3.20.20.450">
    <property type="entry name" value="EAL domain"/>
    <property type="match status" value="1"/>
</dbReference>
<keyword evidence="1" id="KW-0812">Transmembrane</keyword>
<dbReference type="AlphaFoldDB" id="A0A5E7N7G3"/>